<feature type="region of interest" description="Disordered" evidence="1">
    <location>
        <begin position="56"/>
        <end position="102"/>
    </location>
</feature>
<keyword evidence="3" id="KW-1185">Reference proteome</keyword>
<evidence type="ECO:0000256" key="1">
    <source>
        <dbReference type="SAM" id="MobiDB-lite"/>
    </source>
</evidence>
<organism evidence="2 3">
    <name type="scientific">Pipistrellus nathusii</name>
    <name type="common">Nathusius' pipistrelle</name>
    <dbReference type="NCBI Taxonomy" id="59473"/>
    <lineage>
        <taxon>Eukaryota</taxon>
        <taxon>Metazoa</taxon>
        <taxon>Chordata</taxon>
        <taxon>Craniata</taxon>
        <taxon>Vertebrata</taxon>
        <taxon>Euteleostomi</taxon>
        <taxon>Mammalia</taxon>
        <taxon>Eutheria</taxon>
        <taxon>Laurasiatheria</taxon>
        <taxon>Chiroptera</taxon>
        <taxon>Yangochiroptera</taxon>
        <taxon>Vespertilionidae</taxon>
        <taxon>Pipistrellus</taxon>
    </lineage>
</organism>
<proteinExistence type="predicted"/>
<sequence length="102" mass="10954">MPFGGLDGNRRRAWSWSASPESRGAGALRVRVSPRGQPPRLQAVVSPQLSRLLTLTAKSGKGEDGSFPPKLPSLPRGEELDARAGRTKGHRGSRQVAWESLG</sequence>
<feature type="region of interest" description="Disordered" evidence="1">
    <location>
        <begin position="1"/>
        <end position="40"/>
    </location>
</feature>
<dbReference type="Proteomes" id="UP001314169">
    <property type="component" value="Chromosome 3"/>
</dbReference>
<accession>A0ABN9ZYW3</accession>
<dbReference type="EMBL" id="OY882860">
    <property type="protein sequence ID" value="CAK6443433.1"/>
    <property type="molecule type" value="Genomic_DNA"/>
</dbReference>
<protein>
    <submittedName>
        <fullName evidence="2">Uncharacterized protein</fullName>
    </submittedName>
</protein>
<evidence type="ECO:0000313" key="2">
    <source>
        <dbReference type="EMBL" id="CAK6443433.1"/>
    </source>
</evidence>
<reference evidence="2" key="1">
    <citation type="submission" date="2023-12" db="EMBL/GenBank/DDBJ databases">
        <authorList>
            <person name="Brown T."/>
        </authorList>
    </citation>
    <scope>NUCLEOTIDE SEQUENCE</scope>
</reference>
<evidence type="ECO:0000313" key="3">
    <source>
        <dbReference type="Proteomes" id="UP001314169"/>
    </source>
</evidence>
<gene>
    <name evidence="2" type="ORF">MPIPNATIZW_LOCUS11739</name>
</gene>
<name>A0ABN9ZYW3_PIPNA</name>